<organism evidence="2 3">
    <name type="scientific">Neolentinus lepideus HHB14362 ss-1</name>
    <dbReference type="NCBI Taxonomy" id="1314782"/>
    <lineage>
        <taxon>Eukaryota</taxon>
        <taxon>Fungi</taxon>
        <taxon>Dikarya</taxon>
        <taxon>Basidiomycota</taxon>
        <taxon>Agaricomycotina</taxon>
        <taxon>Agaricomycetes</taxon>
        <taxon>Gloeophyllales</taxon>
        <taxon>Gloeophyllaceae</taxon>
        <taxon>Neolentinus</taxon>
    </lineage>
</organism>
<evidence type="ECO:0000313" key="3">
    <source>
        <dbReference type="Proteomes" id="UP000076761"/>
    </source>
</evidence>
<gene>
    <name evidence="2" type="ORF">NEOLEDRAFT_715624</name>
</gene>
<feature type="region of interest" description="Disordered" evidence="1">
    <location>
        <begin position="60"/>
        <end position="105"/>
    </location>
</feature>
<name>A0A165Q4P7_9AGAM</name>
<protein>
    <submittedName>
        <fullName evidence="2">Uncharacterized protein</fullName>
    </submittedName>
</protein>
<reference evidence="2 3" key="1">
    <citation type="journal article" date="2016" name="Mol. Biol. Evol.">
        <title>Comparative Genomics of Early-Diverging Mushroom-Forming Fungi Provides Insights into the Origins of Lignocellulose Decay Capabilities.</title>
        <authorList>
            <person name="Nagy L.G."/>
            <person name="Riley R."/>
            <person name="Tritt A."/>
            <person name="Adam C."/>
            <person name="Daum C."/>
            <person name="Floudas D."/>
            <person name="Sun H."/>
            <person name="Yadav J.S."/>
            <person name="Pangilinan J."/>
            <person name="Larsson K.H."/>
            <person name="Matsuura K."/>
            <person name="Barry K."/>
            <person name="Labutti K."/>
            <person name="Kuo R."/>
            <person name="Ohm R.A."/>
            <person name="Bhattacharya S.S."/>
            <person name="Shirouzu T."/>
            <person name="Yoshinaga Y."/>
            <person name="Martin F.M."/>
            <person name="Grigoriev I.V."/>
            <person name="Hibbett D.S."/>
        </authorList>
    </citation>
    <scope>NUCLEOTIDE SEQUENCE [LARGE SCALE GENOMIC DNA]</scope>
    <source>
        <strain evidence="2 3">HHB14362 ss-1</strain>
    </source>
</reference>
<keyword evidence="3" id="KW-1185">Reference proteome</keyword>
<dbReference type="EMBL" id="KV425601">
    <property type="protein sequence ID" value="KZT21916.1"/>
    <property type="molecule type" value="Genomic_DNA"/>
</dbReference>
<evidence type="ECO:0000313" key="2">
    <source>
        <dbReference type="EMBL" id="KZT21916.1"/>
    </source>
</evidence>
<accession>A0A165Q4P7</accession>
<sequence>MQSDALTLLPSSPCSCLRKRTFTSGPYLLTSIYSYLWTRLTIIGSRRKVLFPDVQETHSKLDGFKKRPTPPQFSARGVVPDSDDSEGVPGQSPSQSHRERLPRGSLARSQCFVPHAIMKPQTHWRLLKDAQPQWPVHAITLKVMKGIKNRWRSCTLPV</sequence>
<dbReference type="Proteomes" id="UP000076761">
    <property type="component" value="Unassembled WGS sequence"/>
</dbReference>
<proteinExistence type="predicted"/>
<dbReference type="AlphaFoldDB" id="A0A165Q4P7"/>
<evidence type="ECO:0000256" key="1">
    <source>
        <dbReference type="SAM" id="MobiDB-lite"/>
    </source>
</evidence>
<dbReference type="InParanoid" id="A0A165Q4P7"/>